<dbReference type="RefSeq" id="WP_125596218.1">
    <property type="nucleotide sequence ID" value="NZ_JBHSSM010000015.1"/>
</dbReference>
<keyword evidence="4 10" id="KW-0436">Ligase</keyword>
<accession>A0ABW1UQI3</accession>
<dbReference type="SUPFAM" id="SSF55681">
    <property type="entry name" value="Class II aaRS and biotin synthetases"/>
    <property type="match status" value="1"/>
</dbReference>
<dbReference type="Pfam" id="PF04073">
    <property type="entry name" value="tRNA_edit"/>
    <property type="match status" value="1"/>
</dbReference>
<dbReference type="PROSITE" id="PS50862">
    <property type="entry name" value="AA_TRNA_LIGASE_II"/>
    <property type="match status" value="1"/>
</dbReference>
<comment type="subcellular location">
    <subcellularLocation>
        <location evidence="1 10">Cytoplasm</location>
    </subcellularLocation>
</comment>
<dbReference type="SUPFAM" id="SSF52954">
    <property type="entry name" value="Class II aaRS ABD-related"/>
    <property type="match status" value="1"/>
</dbReference>
<dbReference type="PRINTS" id="PR01046">
    <property type="entry name" value="TRNASYNTHPRO"/>
</dbReference>
<dbReference type="InterPro" id="IPR002314">
    <property type="entry name" value="aa-tRNA-synt_IIb"/>
</dbReference>
<dbReference type="InterPro" id="IPR036621">
    <property type="entry name" value="Anticodon-bd_dom_sf"/>
</dbReference>
<dbReference type="HAMAP" id="MF_01569">
    <property type="entry name" value="Pro_tRNA_synth_type1"/>
    <property type="match status" value="1"/>
</dbReference>
<dbReference type="Gene3D" id="3.40.50.800">
    <property type="entry name" value="Anticodon-binding domain"/>
    <property type="match status" value="1"/>
</dbReference>
<evidence type="ECO:0000256" key="1">
    <source>
        <dbReference type="ARBA" id="ARBA00004496"/>
    </source>
</evidence>
<dbReference type="InterPro" id="IPR036754">
    <property type="entry name" value="YbaK/aa-tRNA-synt-asso_dom_sf"/>
</dbReference>
<dbReference type="InterPro" id="IPR002316">
    <property type="entry name" value="Pro-tRNA-ligase_IIa"/>
</dbReference>
<dbReference type="Pfam" id="PF00587">
    <property type="entry name" value="tRNA-synt_2b"/>
    <property type="match status" value="1"/>
</dbReference>
<keyword evidence="5 10" id="KW-0547">Nucleotide-binding</keyword>
<evidence type="ECO:0000256" key="5">
    <source>
        <dbReference type="ARBA" id="ARBA00022741"/>
    </source>
</evidence>
<dbReference type="InterPro" id="IPR006195">
    <property type="entry name" value="aa-tRNA-synth_II"/>
</dbReference>
<comment type="caution">
    <text evidence="12">The sequence shown here is derived from an EMBL/GenBank/DDBJ whole genome shotgun (WGS) entry which is preliminary data.</text>
</comment>
<dbReference type="InterPro" id="IPR045864">
    <property type="entry name" value="aa-tRNA-synth_II/BPL/LPL"/>
</dbReference>
<keyword evidence="13" id="KW-1185">Reference proteome</keyword>
<proteinExistence type="inferred from homology"/>
<evidence type="ECO:0000256" key="4">
    <source>
        <dbReference type="ARBA" id="ARBA00022598"/>
    </source>
</evidence>
<dbReference type="CDD" id="cd04334">
    <property type="entry name" value="ProRS-INS"/>
    <property type="match status" value="1"/>
</dbReference>
<evidence type="ECO:0000256" key="7">
    <source>
        <dbReference type="ARBA" id="ARBA00022917"/>
    </source>
</evidence>
<dbReference type="NCBIfam" id="NF006625">
    <property type="entry name" value="PRK09194.1"/>
    <property type="match status" value="1"/>
</dbReference>
<keyword evidence="3 10" id="KW-0963">Cytoplasm</keyword>
<protein>
    <recommendedName>
        <fullName evidence="10">Proline--tRNA ligase</fullName>
        <ecNumber evidence="10">6.1.1.15</ecNumber>
    </recommendedName>
    <alternativeName>
        <fullName evidence="10">Prolyl-tRNA synthetase</fullName>
        <shortName evidence="10">ProRS</shortName>
    </alternativeName>
</protein>
<name>A0ABW1UQI3_9LACO</name>
<evidence type="ECO:0000256" key="10">
    <source>
        <dbReference type="HAMAP-Rule" id="MF_01569"/>
    </source>
</evidence>
<dbReference type="Pfam" id="PF03129">
    <property type="entry name" value="HGTP_anticodon"/>
    <property type="match status" value="1"/>
</dbReference>
<reference evidence="13" key="1">
    <citation type="journal article" date="2019" name="Int. J. Syst. Evol. Microbiol.">
        <title>The Global Catalogue of Microorganisms (GCM) 10K type strain sequencing project: providing services to taxonomists for standard genome sequencing and annotation.</title>
        <authorList>
            <consortium name="The Broad Institute Genomics Platform"/>
            <consortium name="The Broad Institute Genome Sequencing Center for Infectious Disease"/>
            <person name="Wu L."/>
            <person name="Ma J."/>
        </authorList>
    </citation>
    <scope>NUCLEOTIDE SEQUENCE [LARGE SCALE GENOMIC DNA]</scope>
    <source>
        <strain evidence="13">CCM 8897</strain>
    </source>
</reference>
<comment type="subunit">
    <text evidence="2 10">Homodimer.</text>
</comment>
<dbReference type="Gene3D" id="3.90.960.10">
    <property type="entry name" value="YbaK/aminoacyl-tRNA synthetase-associated domain"/>
    <property type="match status" value="1"/>
</dbReference>
<keyword evidence="6 10" id="KW-0067">ATP-binding</keyword>
<dbReference type="InterPro" id="IPR007214">
    <property type="entry name" value="YbaK/aa-tRNA-synth-assoc-dom"/>
</dbReference>
<sequence length="572" mass="63939">MKQSQMFIPTLKENPADAEARSHQLMLRAGYIRQTSAGVYTYLPLAVKVLHKIEAIIRQEIEETGAVEVSMPELIPADLWHESGRYDTYGDNLFKLKDRHQRDFVLGPTHEETVTDLVRNEIRSYKKLPLTLYQIKTKFRDEDRPRYGLLRGREFVMKDGYSFSANEKQLDDVFHATEKAYRAIFDRVGLNYRVIIGDAGAMGGSDSREFSAIAEIGEDTIVYTDNNDYAANLEMARNVDKYIPTQEPELALTKVATPDAGTIAEVAAFLQIDAKKLIKSVLFMADGQPVLALIRGDYDINDVKLKNFLKADFLEMASDDEVKQWLQAPVGSVGPVGIAEEIRVVADETVTKMINAVVGANEAGHHLTNVNPGRDFPLAPESVTDLRFVREGDTAMDGTSTLHFTRGIEIAHIFKLGTRYTETFHANFLDENGREQPLIMGCYGIGVSRLLSAIVEQHSDEQGIVWPRAVAPFDIHLIPINLKNAEQAALTSEIEEILRQAGLTYLTDDRKERPGVKFAESELIGLPIRITVGKKASEGVVEVQLRETGENVEVKKDDLINVLQIFLTRSAS</sequence>
<evidence type="ECO:0000313" key="13">
    <source>
        <dbReference type="Proteomes" id="UP001596310"/>
    </source>
</evidence>
<dbReference type="Proteomes" id="UP001596310">
    <property type="component" value="Unassembled WGS sequence"/>
</dbReference>
<dbReference type="EC" id="6.1.1.15" evidence="10"/>
<dbReference type="InterPro" id="IPR004500">
    <property type="entry name" value="Pro-tRNA-synth_IIa_bac-type"/>
</dbReference>
<comment type="similarity">
    <text evidence="10">Belongs to the class-II aminoacyl-tRNA synthetase family. ProS type 1 subfamily.</text>
</comment>
<gene>
    <name evidence="10" type="primary">proS</name>
    <name evidence="12" type="ORF">ACFQHW_05955</name>
</gene>
<dbReference type="SUPFAM" id="SSF55826">
    <property type="entry name" value="YbaK/ProRS associated domain"/>
    <property type="match status" value="1"/>
</dbReference>
<comment type="domain">
    <text evidence="10">Consists of three domains: the N-terminal catalytic domain, the editing domain and the C-terminal anticodon-binding domain.</text>
</comment>
<comment type="catalytic activity">
    <reaction evidence="9 10">
        <text>tRNA(Pro) + L-proline + ATP = L-prolyl-tRNA(Pro) + AMP + diphosphate</text>
        <dbReference type="Rhea" id="RHEA:14305"/>
        <dbReference type="Rhea" id="RHEA-COMP:9700"/>
        <dbReference type="Rhea" id="RHEA-COMP:9702"/>
        <dbReference type="ChEBI" id="CHEBI:30616"/>
        <dbReference type="ChEBI" id="CHEBI:33019"/>
        <dbReference type="ChEBI" id="CHEBI:60039"/>
        <dbReference type="ChEBI" id="CHEBI:78442"/>
        <dbReference type="ChEBI" id="CHEBI:78532"/>
        <dbReference type="ChEBI" id="CHEBI:456215"/>
        <dbReference type="EC" id="6.1.1.15"/>
    </reaction>
</comment>
<dbReference type="GO" id="GO:0004827">
    <property type="term" value="F:proline-tRNA ligase activity"/>
    <property type="evidence" value="ECO:0007669"/>
    <property type="project" value="UniProtKB-EC"/>
</dbReference>
<keyword evidence="7 10" id="KW-0648">Protein biosynthesis</keyword>
<evidence type="ECO:0000256" key="2">
    <source>
        <dbReference type="ARBA" id="ARBA00011738"/>
    </source>
</evidence>
<comment type="function">
    <text evidence="10">Catalyzes the attachment of proline to tRNA(Pro) in a two-step reaction: proline is first activated by ATP to form Pro-AMP and then transferred to the acceptor end of tRNA(Pro). As ProRS can inadvertently accommodate and process non-cognate amino acids such as alanine and cysteine, to avoid such errors it has two additional distinct editing activities against alanine. One activity is designated as 'pretransfer' editing and involves the tRNA(Pro)-independent hydrolysis of activated Ala-AMP. The other activity is designated 'posttransfer' editing and involves deacylation of mischarged Ala-tRNA(Pro). The misacylated Cys-tRNA(Pro) is not edited by ProRS.</text>
</comment>
<dbReference type="InterPro" id="IPR004154">
    <property type="entry name" value="Anticodon-bd"/>
</dbReference>
<evidence type="ECO:0000256" key="6">
    <source>
        <dbReference type="ARBA" id="ARBA00022840"/>
    </source>
</evidence>
<dbReference type="PANTHER" id="PTHR42753">
    <property type="entry name" value="MITOCHONDRIAL RIBOSOME PROTEIN L39/PROLYL-TRNA LIGASE FAMILY MEMBER"/>
    <property type="match status" value="1"/>
</dbReference>
<dbReference type="NCBIfam" id="TIGR00409">
    <property type="entry name" value="proS_fam_II"/>
    <property type="match status" value="1"/>
</dbReference>
<dbReference type="Gene3D" id="3.30.930.10">
    <property type="entry name" value="Bira Bifunctional Protein, Domain 2"/>
    <property type="match status" value="2"/>
</dbReference>
<evidence type="ECO:0000259" key="11">
    <source>
        <dbReference type="PROSITE" id="PS50862"/>
    </source>
</evidence>
<evidence type="ECO:0000256" key="9">
    <source>
        <dbReference type="ARBA" id="ARBA00047671"/>
    </source>
</evidence>
<dbReference type="InterPro" id="IPR050062">
    <property type="entry name" value="Pro-tRNA_synthetase"/>
</dbReference>
<organism evidence="12 13">
    <name type="scientific">Lapidilactobacillus achengensis</name>
    <dbReference type="NCBI Taxonomy" id="2486000"/>
    <lineage>
        <taxon>Bacteria</taxon>
        <taxon>Bacillati</taxon>
        <taxon>Bacillota</taxon>
        <taxon>Bacilli</taxon>
        <taxon>Lactobacillales</taxon>
        <taxon>Lactobacillaceae</taxon>
        <taxon>Lapidilactobacillus</taxon>
    </lineage>
</organism>
<dbReference type="CDD" id="cd00861">
    <property type="entry name" value="ProRS_anticodon_short"/>
    <property type="match status" value="1"/>
</dbReference>
<evidence type="ECO:0000313" key="12">
    <source>
        <dbReference type="EMBL" id="MFC6315115.1"/>
    </source>
</evidence>
<dbReference type="InterPro" id="IPR044140">
    <property type="entry name" value="ProRS_anticodon_short"/>
</dbReference>
<dbReference type="InterPro" id="IPR033730">
    <property type="entry name" value="ProRS_core_prok"/>
</dbReference>
<dbReference type="InterPro" id="IPR023717">
    <property type="entry name" value="Pro-tRNA-Synthase_IIa_type1"/>
</dbReference>
<dbReference type="CDD" id="cd00779">
    <property type="entry name" value="ProRS_core_prok"/>
    <property type="match status" value="1"/>
</dbReference>
<evidence type="ECO:0000256" key="8">
    <source>
        <dbReference type="ARBA" id="ARBA00023146"/>
    </source>
</evidence>
<dbReference type="PANTHER" id="PTHR42753:SF2">
    <property type="entry name" value="PROLINE--TRNA LIGASE"/>
    <property type="match status" value="1"/>
</dbReference>
<feature type="domain" description="Aminoacyl-transfer RNA synthetases class-II family profile" evidence="11">
    <location>
        <begin position="38"/>
        <end position="467"/>
    </location>
</feature>
<keyword evidence="8 10" id="KW-0030">Aminoacyl-tRNA synthetase</keyword>
<evidence type="ECO:0000256" key="3">
    <source>
        <dbReference type="ARBA" id="ARBA00022490"/>
    </source>
</evidence>
<dbReference type="EMBL" id="JBHSSM010000015">
    <property type="protein sequence ID" value="MFC6315115.1"/>
    <property type="molecule type" value="Genomic_DNA"/>
</dbReference>